<dbReference type="InterPro" id="IPR024234">
    <property type="entry name" value="DUF3801"/>
</dbReference>
<proteinExistence type="predicted"/>
<evidence type="ECO:0000313" key="2">
    <source>
        <dbReference type="Proteomes" id="UP000054874"/>
    </source>
</evidence>
<dbReference type="AlphaFoldDB" id="A0A0V8QJ33"/>
<reference evidence="1 2" key="1">
    <citation type="submission" date="2015-11" db="EMBL/GenBank/DDBJ databases">
        <title>Butyribacter intestini gen. nov., sp. nov., a butyric acid-producing bacterium of the family Lachnospiraceae isolated from the human faeces.</title>
        <authorList>
            <person name="Zou Y."/>
            <person name="Xue W."/>
            <person name="Luo G."/>
            <person name="Lv M."/>
        </authorList>
    </citation>
    <scope>NUCLEOTIDE SEQUENCE [LARGE SCALE GENOMIC DNA]</scope>
    <source>
        <strain evidence="1 2">ACET-33324</strain>
    </source>
</reference>
<evidence type="ECO:0008006" key="3">
    <source>
        <dbReference type="Google" id="ProtNLM"/>
    </source>
</evidence>
<dbReference type="Pfam" id="PF12687">
    <property type="entry name" value="DUF3801"/>
    <property type="match status" value="1"/>
</dbReference>
<keyword evidence="2" id="KW-1185">Reference proteome</keyword>
<dbReference type="OrthoDB" id="9811478at2"/>
<accession>A0A0V8QJ33</accession>
<gene>
    <name evidence="1" type="ORF">ASU35_05140</name>
</gene>
<sequence>MWKEVRKLVHEEVSKEAADKSIRIAVRVSKPTLKLFMKALSTVVGKPTKAVGKAVGEKIHPTKGKQSIKTLVRQGQGVSSIPLADEGLKDFQKIAKKYGVDFAVVKDKKADPPVYTIFFKAKDMDVITKILQDYADKQVKKGSKERPSVLEKLKKFKEIVAAIPRKVAEKKKEKVR</sequence>
<protein>
    <recommendedName>
        <fullName evidence="3">Conjugal transfer protein</fullName>
    </recommendedName>
</protein>
<name>A0A0V8QJ33_9FIRM</name>
<dbReference type="Proteomes" id="UP000054874">
    <property type="component" value="Unassembled WGS sequence"/>
</dbReference>
<dbReference type="STRING" id="290052.ASU35_05140"/>
<dbReference type="RefSeq" id="WP_058351278.1">
    <property type="nucleotide sequence ID" value="NZ_CABMMD010000002.1"/>
</dbReference>
<dbReference type="EMBL" id="LNAM01000002">
    <property type="protein sequence ID" value="KSV60561.1"/>
    <property type="molecule type" value="Genomic_DNA"/>
</dbReference>
<organism evidence="1 2">
    <name type="scientific">Acetivibrio ethanolgignens</name>
    <dbReference type="NCBI Taxonomy" id="290052"/>
    <lineage>
        <taxon>Bacteria</taxon>
        <taxon>Bacillati</taxon>
        <taxon>Bacillota</taxon>
        <taxon>Clostridia</taxon>
        <taxon>Eubacteriales</taxon>
        <taxon>Oscillospiraceae</taxon>
        <taxon>Acetivibrio</taxon>
    </lineage>
</organism>
<comment type="caution">
    <text evidence="1">The sequence shown here is derived from an EMBL/GenBank/DDBJ whole genome shotgun (WGS) entry which is preliminary data.</text>
</comment>
<evidence type="ECO:0000313" key="1">
    <source>
        <dbReference type="EMBL" id="KSV60561.1"/>
    </source>
</evidence>